<keyword evidence="1" id="KW-0812">Transmembrane</keyword>
<organism evidence="2 3">
    <name type="scientific">Brenneria corticis</name>
    <dbReference type="NCBI Taxonomy" id="2173106"/>
    <lineage>
        <taxon>Bacteria</taxon>
        <taxon>Pseudomonadati</taxon>
        <taxon>Pseudomonadota</taxon>
        <taxon>Gammaproteobacteria</taxon>
        <taxon>Enterobacterales</taxon>
        <taxon>Pectobacteriaceae</taxon>
        <taxon>Brenneria</taxon>
    </lineage>
</organism>
<name>A0A2U1TIL9_9GAMM</name>
<evidence type="ECO:0000313" key="3">
    <source>
        <dbReference type="Proteomes" id="UP000296159"/>
    </source>
</evidence>
<feature type="transmembrane region" description="Helical" evidence="1">
    <location>
        <begin position="12"/>
        <end position="28"/>
    </location>
</feature>
<keyword evidence="1" id="KW-1133">Transmembrane helix</keyword>
<keyword evidence="3" id="KW-1185">Reference proteome</keyword>
<dbReference type="AlphaFoldDB" id="A0A2U1TIL9"/>
<gene>
    <name evidence="2" type="ORF">DDT56_24220</name>
</gene>
<protein>
    <submittedName>
        <fullName evidence="2">Uncharacterized protein</fullName>
    </submittedName>
</protein>
<reference evidence="2 3" key="1">
    <citation type="submission" date="2018-04" db="EMBL/GenBank/DDBJ databases">
        <title>Brenneria corticis sp.nov.</title>
        <authorList>
            <person name="Li Y."/>
        </authorList>
    </citation>
    <scope>NUCLEOTIDE SEQUENCE [LARGE SCALE GENOMIC DNA]</scope>
    <source>
        <strain evidence="2 3">CFCC 11842</strain>
    </source>
</reference>
<comment type="caution">
    <text evidence="2">The sequence shown here is derived from an EMBL/GenBank/DDBJ whole genome shotgun (WGS) entry which is preliminary data.</text>
</comment>
<dbReference type="RefSeq" id="WP_136168878.1">
    <property type="nucleotide sequence ID" value="NZ_KZ819124.1"/>
</dbReference>
<evidence type="ECO:0000313" key="2">
    <source>
        <dbReference type="EMBL" id="PWC09260.1"/>
    </source>
</evidence>
<keyword evidence="1" id="KW-0472">Membrane</keyword>
<sequence length="181" mass="20138">MSLPSPDDWKTILSVLALGLSLVSFWFARKSWLQSNRPIVSVVVETHAGGNESIAYNLAVSNTGNRPATNVRIRVKENDVEACVAEWVKNLKGPSTTYSRVMRCFSDDGEIPLLLNGKTMTNSFGYTRGDQQTFWRYGSSLPIEIEYCDLDGRKYQSKQTIRIKDSAGFAGGIWKSSSNNS</sequence>
<dbReference type="Proteomes" id="UP000296159">
    <property type="component" value="Unassembled WGS sequence"/>
</dbReference>
<dbReference type="EMBL" id="QDKH01000064">
    <property type="protein sequence ID" value="PWC09260.1"/>
    <property type="molecule type" value="Genomic_DNA"/>
</dbReference>
<evidence type="ECO:0000256" key="1">
    <source>
        <dbReference type="SAM" id="Phobius"/>
    </source>
</evidence>
<accession>A0A2U1TIL9</accession>
<proteinExistence type="predicted"/>